<gene>
    <name evidence="1" type="ORF">PHMEG_00015863</name>
</gene>
<keyword evidence="2" id="KW-1185">Reference proteome</keyword>
<name>A0A225W1Q8_9STRA</name>
<comment type="caution">
    <text evidence="1">The sequence shown here is derived from an EMBL/GenBank/DDBJ whole genome shotgun (WGS) entry which is preliminary data.</text>
</comment>
<dbReference type="EMBL" id="NBNE01002208">
    <property type="protein sequence ID" value="OWZ11159.1"/>
    <property type="molecule type" value="Genomic_DNA"/>
</dbReference>
<sequence>MQDTCQIASDARTVSQLATCYKTNGSVFVVRILSFPDNIGSYTDDSAAFFKEIRYEYTSFKATLKKITRSLAFDLRHSSIVIVSTHPGFVDTDRTDQNGYLIEKLNPDSTDRFYNLDTQTPLTEFSGKSKL</sequence>
<dbReference type="Gene3D" id="3.40.50.720">
    <property type="entry name" value="NAD(P)-binding Rossmann-like Domain"/>
    <property type="match status" value="1"/>
</dbReference>
<proteinExistence type="predicted"/>
<accession>A0A225W1Q8</accession>
<evidence type="ECO:0000313" key="2">
    <source>
        <dbReference type="Proteomes" id="UP000198211"/>
    </source>
</evidence>
<dbReference type="OrthoDB" id="5296at2759"/>
<reference evidence="2" key="1">
    <citation type="submission" date="2017-03" db="EMBL/GenBank/DDBJ databases">
        <title>Phytopthora megakarya and P. palmivora, two closely related causual agents of cacao black pod achieved similar genome size and gene model numbers by different mechanisms.</title>
        <authorList>
            <person name="Ali S."/>
            <person name="Shao J."/>
            <person name="Larry D.J."/>
            <person name="Kronmiller B."/>
            <person name="Shen D."/>
            <person name="Strem M.D."/>
            <person name="Melnick R.L."/>
            <person name="Guiltinan M.J."/>
            <person name="Tyler B.M."/>
            <person name="Meinhardt L.W."/>
            <person name="Bailey B.A."/>
        </authorList>
    </citation>
    <scope>NUCLEOTIDE SEQUENCE [LARGE SCALE GENOMIC DNA]</scope>
    <source>
        <strain evidence="2">zdho120</strain>
    </source>
</reference>
<organism evidence="1 2">
    <name type="scientific">Phytophthora megakarya</name>
    <dbReference type="NCBI Taxonomy" id="4795"/>
    <lineage>
        <taxon>Eukaryota</taxon>
        <taxon>Sar</taxon>
        <taxon>Stramenopiles</taxon>
        <taxon>Oomycota</taxon>
        <taxon>Peronosporomycetes</taxon>
        <taxon>Peronosporales</taxon>
        <taxon>Peronosporaceae</taxon>
        <taxon>Phytophthora</taxon>
    </lineage>
</organism>
<protein>
    <submittedName>
        <fullName evidence="1">Short chain dehydrogenase</fullName>
    </submittedName>
</protein>
<dbReference type="AlphaFoldDB" id="A0A225W1Q8"/>
<dbReference type="InterPro" id="IPR036291">
    <property type="entry name" value="NAD(P)-bd_dom_sf"/>
</dbReference>
<dbReference type="Proteomes" id="UP000198211">
    <property type="component" value="Unassembled WGS sequence"/>
</dbReference>
<dbReference type="SUPFAM" id="SSF51735">
    <property type="entry name" value="NAD(P)-binding Rossmann-fold domains"/>
    <property type="match status" value="1"/>
</dbReference>
<evidence type="ECO:0000313" key="1">
    <source>
        <dbReference type="EMBL" id="OWZ11159.1"/>
    </source>
</evidence>